<reference evidence="1 2" key="1">
    <citation type="submission" date="2013-02" db="EMBL/GenBank/DDBJ databases">
        <authorList>
            <person name="Genoscope - CEA"/>
        </authorList>
    </citation>
    <scope>NUCLEOTIDE SEQUENCE [LARGE SCALE GENOMIC DNA]</scope>
    <source>
        <strain evidence="1 2">STM 2683</strain>
    </source>
</reference>
<evidence type="ECO:0000313" key="1">
    <source>
        <dbReference type="EMBL" id="CCV09568.1"/>
    </source>
</evidence>
<dbReference type="OrthoDB" id="8081489at2"/>
<keyword evidence="2" id="KW-1185">Reference proteome</keyword>
<name>M5EZR1_9HYPH</name>
<evidence type="ECO:0000313" key="2">
    <source>
        <dbReference type="Proteomes" id="UP000012062"/>
    </source>
</evidence>
<dbReference type="Pfam" id="PF07505">
    <property type="entry name" value="DUF5131"/>
    <property type="match status" value="1"/>
</dbReference>
<organism evidence="1 2">
    <name type="scientific">Mesorhizobium metallidurans STM 2683</name>
    <dbReference type="NCBI Taxonomy" id="1297569"/>
    <lineage>
        <taxon>Bacteria</taxon>
        <taxon>Pseudomonadati</taxon>
        <taxon>Pseudomonadota</taxon>
        <taxon>Alphaproteobacteria</taxon>
        <taxon>Hyphomicrobiales</taxon>
        <taxon>Phyllobacteriaceae</taxon>
        <taxon>Mesorhizobium</taxon>
    </lineage>
</organism>
<accession>M5EZR1</accession>
<dbReference type="RefSeq" id="WP_008878416.1">
    <property type="nucleotide sequence ID" value="NZ_CAUM01000189.1"/>
</dbReference>
<protein>
    <recommendedName>
        <fullName evidence="3">DUF5131 family protein</fullName>
    </recommendedName>
</protein>
<evidence type="ECO:0008006" key="3">
    <source>
        <dbReference type="Google" id="ProtNLM"/>
    </source>
</evidence>
<proteinExistence type="predicted"/>
<dbReference type="AlphaFoldDB" id="M5EZR1"/>
<gene>
    <name evidence="1" type="ORF">MESS2_p70002</name>
</gene>
<dbReference type="eggNOG" id="COG4422">
    <property type="taxonomic scope" value="Bacteria"/>
</dbReference>
<sequence length="116" mass="13702">MTQDQEVTWSCDVLLEPFSWKDPKTVRVQPDLFEPEIRNAWRDKVFAAMALCPEHRFWLRTAYPQLYSQYIEQIAHDRLEWLAWRVSVSQVLRELGRQEEATGDGPAWPLANVDVE</sequence>
<dbReference type="InterPro" id="IPR011101">
    <property type="entry name" value="DUF5131"/>
</dbReference>
<dbReference type="Proteomes" id="UP000012062">
    <property type="component" value="Unassembled WGS sequence"/>
</dbReference>
<dbReference type="EMBL" id="CAUM01000189">
    <property type="protein sequence ID" value="CCV09568.1"/>
    <property type="molecule type" value="Genomic_DNA"/>
</dbReference>
<comment type="caution">
    <text evidence="1">The sequence shown here is derived from an EMBL/GenBank/DDBJ whole genome shotgun (WGS) entry which is preliminary data.</text>
</comment>